<evidence type="ECO:0000256" key="12">
    <source>
        <dbReference type="ARBA" id="ARBA00030409"/>
    </source>
</evidence>
<keyword evidence="15" id="KW-1185">Reference proteome</keyword>
<dbReference type="SUPFAM" id="SSF52255">
    <property type="entry name" value="N5-CAIR mutase (phosphoribosylaminoimidazole carboxylase, PurE)"/>
    <property type="match status" value="1"/>
</dbReference>
<dbReference type="GO" id="GO:0005737">
    <property type="term" value="C:cytoplasm"/>
    <property type="evidence" value="ECO:0007669"/>
    <property type="project" value="TreeGrafter"/>
</dbReference>
<evidence type="ECO:0000256" key="2">
    <source>
        <dbReference type="ARBA" id="ARBA00004747"/>
    </source>
</evidence>
<dbReference type="InterPro" id="IPR018236">
    <property type="entry name" value="SAICAR_synthetase_CS"/>
</dbReference>
<dbReference type="RefSeq" id="XP_012895326.1">
    <property type="nucleotide sequence ID" value="XM_013039872.1"/>
</dbReference>
<dbReference type="FunFam" id="3.30.470.20:FF:000015">
    <property type="entry name" value="Phosphoribosylaminoimidazole-succinocarboxamide synthase"/>
    <property type="match status" value="1"/>
</dbReference>
<dbReference type="GO" id="GO:0005524">
    <property type="term" value="F:ATP binding"/>
    <property type="evidence" value="ECO:0007669"/>
    <property type="project" value="UniProtKB-KW"/>
</dbReference>
<dbReference type="PANTHER" id="PTHR43700:SF1">
    <property type="entry name" value="PHOSPHORIBOSYLAMINOIMIDAZOLE-SUCCINOCARBOXAMIDE SYNTHASE"/>
    <property type="match status" value="1"/>
</dbReference>
<evidence type="ECO:0000256" key="7">
    <source>
        <dbReference type="ARBA" id="ARBA00022598"/>
    </source>
</evidence>
<keyword evidence="8" id="KW-0547">Nucleotide-binding</keyword>
<dbReference type="GO" id="GO:0004638">
    <property type="term" value="F:phosphoribosylaminoimidazole carboxylase activity"/>
    <property type="evidence" value="ECO:0007669"/>
    <property type="project" value="UniProtKB-EC"/>
</dbReference>
<dbReference type="Pfam" id="PF01259">
    <property type="entry name" value="SAICAR_synt"/>
    <property type="match status" value="1"/>
</dbReference>
<comment type="pathway">
    <text evidence="2">Purine metabolism; IMP biosynthesis via de novo pathway; 5-amino-1-(5-phospho-D-ribosyl)imidazole-4-carboxylate from 5-amino-1-(5-phospho-D-ribosyl)imidazole (carboxylase route): step 1/1.</text>
</comment>
<keyword evidence="9" id="KW-0658">Purine biosynthesis</keyword>
<evidence type="ECO:0000256" key="11">
    <source>
        <dbReference type="ARBA" id="ARBA00023268"/>
    </source>
</evidence>
<evidence type="ECO:0000256" key="8">
    <source>
        <dbReference type="ARBA" id="ARBA00022741"/>
    </source>
</evidence>
<evidence type="ECO:0000256" key="10">
    <source>
        <dbReference type="ARBA" id="ARBA00022840"/>
    </source>
</evidence>
<dbReference type="PANTHER" id="PTHR43700">
    <property type="entry name" value="PHOSPHORIBOSYLAMINOIMIDAZOLE-SUCCINOCARBOXAMIDE SYNTHASE"/>
    <property type="match status" value="1"/>
</dbReference>
<dbReference type="Gene3D" id="3.40.50.1970">
    <property type="match status" value="1"/>
</dbReference>
<evidence type="ECO:0000259" key="13">
    <source>
        <dbReference type="SMART" id="SM01001"/>
    </source>
</evidence>
<evidence type="ECO:0000313" key="14">
    <source>
        <dbReference type="EMBL" id="CBK21278.2"/>
    </source>
</evidence>
<dbReference type="EC" id="6.3.2.6" evidence="5"/>
<gene>
    <name evidence="14" type="ORF">GSBLH_T00001463001</name>
</gene>
<dbReference type="Proteomes" id="UP000008312">
    <property type="component" value="Unassembled WGS sequence"/>
</dbReference>
<proteinExistence type="inferred from homology"/>
<dbReference type="SUPFAM" id="SSF56104">
    <property type="entry name" value="SAICAR synthase-like"/>
    <property type="match status" value="1"/>
</dbReference>
<organism evidence="14">
    <name type="scientific">Blastocystis hominis</name>
    <dbReference type="NCBI Taxonomy" id="12968"/>
    <lineage>
        <taxon>Eukaryota</taxon>
        <taxon>Sar</taxon>
        <taxon>Stramenopiles</taxon>
        <taxon>Bigyra</taxon>
        <taxon>Opalozoa</taxon>
        <taxon>Opalinata</taxon>
        <taxon>Blastocystidae</taxon>
        <taxon>Blastocystis</taxon>
    </lineage>
</organism>
<evidence type="ECO:0000256" key="6">
    <source>
        <dbReference type="ARBA" id="ARBA00012329"/>
    </source>
</evidence>
<dbReference type="AlphaFoldDB" id="D8LZN9"/>
<evidence type="ECO:0000256" key="3">
    <source>
        <dbReference type="ARBA" id="ARBA00010190"/>
    </source>
</evidence>
<dbReference type="OrthoDB" id="9991235at2759"/>
<dbReference type="UniPathway" id="UPA00074">
    <property type="reaction ID" value="UER00130"/>
</dbReference>
<dbReference type="OMA" id="VISCPPY"/>
<dbReference type="SMART" id="SM01001">
    <property type="entry name" value="AIRC"/>
    <property type="match status" value="1"/>
</dbReference>
<dbReference type="GO" id="GO:0004639">
    <property type="term" value="F:phosphoribosylaminoimidazolesuccinocarboxamide synthase activity"/>
    <property type="evidence" value="ECO:0007669"/>
    <property type="project" value="UniProtKB-EC"/>
</dbReference>
<sequence>MGSKSDLSHCEKIEKAVKNLGINCEMRIASAHKTPARLLELLERYEAKKQPKVYITVAGRSNALSGFADANVTTPVIICPPYSSSFNGADLYSSIRMPSGVCPMLVLDPENAGMAAAKILALSDESIARRIRKIQKENQQTLFVADSDIRTKSYLSKIDQARCNTLSKTNLEGINVQNLYIGKVRDRFECNDKVVLITTDRMSGFDRQLCTVPFKGQVLNLTSAWWFKQTEHIVPNHVLAIPDANVTIGRKCTPFPIEFVMRGYITGSTSTSLWTNYQNGVRKYCGIDLPEGLKKNQKLWENLITPTTKSDEHDELISPEDVVKRGFMSQEDWDYCAQKARELFAFGQKVADEHGLILVDTKYEFGKDENGMIRLIDEIHTPDSSRYWISSTYEARFAAGENPDNIDKEFLRTWYRTHCDPYKDEVIPEAPADLVNELSRRYIQLYELITGEDFRFPEDGRNAADRIHDNVVANL</sequence>
<reference evidence="14" key="1">
    <citation type="submission" date="2010-02" db="EMBL/GenBank/DDBJ databases">
        <title>Sequencing and annotation of the Blastocystis hominis genome.</title>
        <authorList>
            <person name="Wincker P."/>
        </authorList>
    </citation>
    <scope>NUCLEOTIDE SEQUENCE</scope>
    <source>
        <strain evidence="14">Singapore isolate B</strain>
    </source>
</reference>
<name>D8LZN9_BLAHO</name>
<dbReference type="Pfam" id="PF00731">
    <property type="entry name" value="AIRC"/>
    <property type="match status" value="1"/>
</dbReference>
<evidence type="ECO:0000256" key="9">
    <source>
        <dbReference type="ARBA" id="ARBA00022755"/>
    </source>
</evidence>
<evidence type="ECO:0000256" key="4">
    <source>
        <dbReference type="ARBA" id="ARBA00011020"/>
    </source>
</evidence>
<dbReference type="InterPro" id="IPR028923">
    <property type="entry name" value="SAICAR_synt/ADE2_N"/>
</dbReference>
<keyword evidence="10" id="KW-0067">ATP-binding</keyword>
<evidence type="ECO:0000313" key="15">
    <source>
        <dbReference type="Proteomes" id="UP000008312"/>
    </source>
</evidence>
<dbReference type="InterPro" id="IPR000031">
    <property type="entry name" value="PurE_dom"/>
</dbReference>
<dbReference type="Gene3D" id="3.30.200.20">
    <property type="entry name" value="Phosphorylase Kinase, domain 1"/>
    <property type="match status" value="1"/>
</dbReference>
<dbReference type="Gene3D" id="3.30.470.20">
    <property type="entry name" value="ATP-grasp fold, B domain"/>
    <property type="match status" value="1"/>
</dbReference>
<keyword evidence="11" id="KW-0511">Multifunctional enzyme</keyword>
<dbReference type="GO" id="GO:0006189">
    <property type="term" value="P:'de novo' IMP biosynthetic process"/>
    <property type="evidence" value="ECO:0007669"/>
    <property type="project" value="UniProtKB-UniPathway"/>
</dbReference>
<protein>
    <recommendedName>
        <fullName evidence="12">SAICAR synthetase</fullName>
        <ecNumber evidence="6">4.1.1.21</ecNumber>
        <ecNumber evidence="5">6.3.2.6</ecNumber>
    </recommendedName>
</protein>
<dbReference type="CDD" id="cd01414">
    <property type="entry name" value="SAICAR_synt_Sc"/>
    <property type="match status" value="1"/>
</dbReference>
<dbReference type="NCBIfam" id="NF009251">
    <property type="entry name" value="PRK12607.1"/>
    <property type="match status" value="1"/>
</dbReference>
<comment type="similarity">
    <text evidence="3">Belongs to the SAICAR synthetase family.</text>
</comment>
<dbReference type="HAMAP" id="MF_00137">
    <property type="entry name" value="SAICAR_synth"/>
    <property type="match status" value="1"/>
</dbReference>
<dbReference type="GeneID" id="24918716"/>
<keyword evidence="7" id="KW-0436">Ligase</keyword>
<dbReference type="InParanoid" id="D8LZN9"/>
<dbReference type="EMBL" id="FN668641">
    <property type="protein sequence ID" value="CBK21278.2"/>
    <property type="molecule type" value="Genomic_DNA"/>
</dbReference>
<comment type="pathway">
    <text evidence="1">Purine metabolism; IMP biosynthesis via de novo pathway; 5-amino-1-(5-phospho-D-ribosyl)imidazole-4-carboxamide from 5-amino-1-(5-phospho-D-ribosyl)imidazole-4-carboxylate: step 1/2.</text>
</comment>
<comment type="similarity">
    <text evidence="4">In the N-terminal section; belongs to the SAICAR synthetase family.</text>
</comment>
<dbReference type="PROSITE" id="PS01058">
    <property type="entry name" value="SAICAR_SYNTHETASE_2"/>
    <property type="match status" value="1"/>
</dbReference>
<dbReference type="EC" id="4.1.1.21" evidence="6"/>
<feature type="domain" description="PurE" evidence="13">
    <location>
        <begin position="1"/>
        <end position="142"/>
    </location>
</feature>
<evidence type="ECO:0000256" key="5">
    <source>
        <dbReference type="ARBA" id="ARBA00012217"/>
    </source>
</evidence>
<evidence type="ECO:0000256" key="1">
    <source>
        <dbReference type="ARBA" id="ARBA00004672"/>
    </source>
</evidence>
<accession>D8LZN9</accession>